<name>A0A2R6XZH8_9BACL</name>
<protein>
    <submittedName>
        <fullName evidence="1">Uncharacterized protein</fullName>
    </submittedName>
</protein>
<dbReference type="AlphaFoldDB" id="A0A2R6XZH8"/>
<sequence>MAYTVVEDRDSESFVLILLVGTRENFQVKKMLTKYFTELRHLTDVSKASFGSMMCLLWWCDVPKACFGGIMIVQTMRGEGTVMA</sequence>
<gene>
    <name evidence="1" type="ORF">BSOLF_1330</name>
</gene>
<evidence type="ECO:0000313" key="1">
    <source>
        <dbReference type="EMBL" id="PTQ55847.1"/>
    </source>
</evidence>
<comment type="caution">
    <text evidence="1">The sequence shown here is derived from an EMBL/GenBank/DDBJ whole genome shotgun (WGS) entry which is preliminary data.</text>
</comment>
<organism evidence="1 2">
    <name type="scientific">Candidatus Carbonibacillus altaicus</name>
    <dbReference type="NCBI Taxonomy" id="2163959"/>
    <lineage>
        <taxon>Bacteria</taxon>
        <taxon>Bacillati</taxon>
        <taxon>Bacillota</taxon>
        <taxon>Bacilli</taxon>
        <taxon>Bacillales</taxon>
        <taxon>Candidatus Carbonibacillus</taxon>
    </lineage>
</organism>
<dbReference type="EMBL" id="PEBX01000066">
    <property type="protein sequence ID" value="PTQ55847.1"/>
    <property type="molecule type" value="Genomic_DNA"/>
</dbReference>
<accession>A0A2R6XZH8</accession>
<proteinExistence type="predicted"/>
<reference evidence="2" key="1">
    <citation type="journal article" date="2018" name="Sci. Rep.">
        <title>Lignite coal burning seam in the remote Altai Mountains harbors a hydrogen-driven thermophilic microbial community.</title>
        <authorList>
            <person name="Kadnikov V.V."/>
            <person name="Mardanov A.V."/>
            <person name="Ivasenko D.A."/>
            <person name="Antsiferov D.V."/>
            <person name="Beletsky A.V."/>
            <person name="Karnachuk O.V."/>
            <person name="Ravin N.V."/>
        </authorList>
    </citation>
    <scope>NUCLEOTIDE SEQUENCE [LARGE SCALE GENOMIC DNA]</scope>
</reference>
<evidence type="ECO:0000313" key="2">
    <source>
        <dbReference type="Proteomes" id="UP000244338"/>
    </source>
</evidence>
<dbReference type="Proteomes" id="UP000244338">
    <property type="component" value="Unassembled WGS sequence"/>
</dbReference>